<evidence type="ECO:0000256" key="4">
    <source>
        <dbReference type="ARBA" id="ARBA00005259"/>
    </source>
</evidence>
<keyword evidence="8 12" id="KW-0862">Zinc</keyword>
<comment type="pathway">
    <text evidence="2 12">Cofactor biosynthesis; riboflavin biosynthesis; 5-amino-6-(D-ribitylamino)uracil from GTP: step 2/4.</text>
</comment>
<feature type="binding site" evidence="14">
    <location>
        <position position="312"/>
    </location>
    <ligand>
        <name>substrate</name>
    </ligand>
</feature>
<evidence type="ECO:0000313" key="18">
    <source>
        <dbReference type="Proteomes" id="UP000433101"/>
    </source>
</evidence>
<evidence type="ECO:0000256" key="3">
    <source>
        <dbReference type="ARBA" id="ARBA00004910"/>
    </source>
</evidence>
<dbReference type="EMBL" id="WUMV01000010">
    <property type="protein sequence ID" value="MXN67332.1"/>
    <property type="molecule type" value="Genomic_DNA"/>
</dbReference>
<evidence type="ECO:0000256" key="5">
    <source>
        <dbReference type="ARBA" id="ARBA00007417"/>
    </source>
</evidence>
<dbReference type="PANTHER" id="PTHR38011">
    <property type="entry name" value="DIHYDROFOLATE REDUCTASE FAMILY PROTEIN (AFU_ORTHOLOGUE AFUA_8G06820)"/>
    <property type="match status" value="1"/>
</dbReference>
<dbReference type="Pfam" id="PF00383">
    <property type="entry name" value="dCMP_cyt_deam_1"/>
    <property type="match status" value="1"/>
</dbReference>
<dbReference type="InterPro" id="IPR002734">
    <property type="entry name" value="RibDG_C"/>
</dbReference>
<keyword evidence="10 12" id="KW-0560">Oxidoreductase</keyword>
<dbReference type="PROSITE" id="PS00903">
    <property type="entry name" value="CYT_DCMP_DEAMINASES_1"/>
    <property type="match status" value="1"/>
</dbReference>
<keyword evidence="12 17" id="KW-0378">Hydrolase</keyword>
<feature type="binding site" evidence="14">
    <location>
        <position position="200"/>
    </location>
    <ligand>
        <name>substrate</name>
    </ligand>
</feature>
<comment type="cofactor">
    <cofactor evidence="12 15">
        <name>Zn(2+)</name>
        <dbReference type="ChEBI" id="CHEBI:29105"/>
    </cofactor>
    <text evidence="12 15">Binds 1 zinc ion.</text>
</comment>
<dbReference type="Proteomes" id="UP000433101">
    <property type="component" value="Unassembled WGS sequence"/>
</dbReference>
<keyword evidence="18" id="KW-1185">Reference proteome</keyword>
<feature type="active site" description="Proton donor" evidence="13">
    <location>
        <position position="68"/>
    </location>
</feature>
<feature type="binding site" evidence="14">
    <location>
        <position position="212"/>
    </location>
    <ligand>
        <name>NADP(+)</name>
        <dbReference type="ChEBI" id="CHEBI:58349"/>
    </ligand>
</feature>
<dbReference type="UniPathway" id="UPA00275">
    <property type="reaction ID" value="UER00401"/>
</dbReference>
<dbReference type="AlphaFoldDB" id="A0A7X3LY95"/>
<dbReference type="EC" id="3.5.4.26" evidence="12"/>
<name>A0A7X3LY95_9HYPH</name>
<evidence type="ECO:0000256" key="10">
    <source>
        <dbReference type="ARBA" id="ARBA00023002"/>
    </source>
</evidence>
<evidence type="ECO:0000256" key="7">
    <source>
        <dbReference type="ARBA" id="ARBA00022723"/>
    </source>
</evidence>
<evidence type="ECO:0000313" key="17">
    <source>
        <dbReference type="EMBL" id="MXN67332.1"/>
    </source>
</evidence>
<dbReference type="Gene3D" id="3.40.140.10">
    <property type="entry name" value="Cytidine Deaminase, domain 2"/>
    <property type="match status" value="1"/>
</dbReference>
<evidence type="ECO:0000256" key="13">
    <source>
        <dbReference type="PIRSR" id="PIRSR006769-1"/>
    </source>
</evidence>
<evidence type="ECO:0000256" key="8">
    <source>
        <dbReference type="ARBA" id="ARBA00022833"/>
    </source>
</evidence>
<reference evidence="17 18" key="1">
    <citation type="submission" date="2019-12" db="EMBL/GenBank/DDBJ databases">
        <authorList>
            <person name="Li M."/>
        </authorList>
    </citation>
    <scope>NUCLEOTIDE SEQUENCE [LARGE SCALE GENOMIC DNA]</scope>
    <source>
        <strain evidence="17 18">GBMRC 2046</strain>
    </source>
</reference>
<dbReference type="GO" id="GO:0008703">
    <property type="term" value="F:5-amino-6-(5-phosphoribosylamino)uracil reductase activity"/>
    <property type="evidence" value="ECO:0007669"/>
    <property type="project" value="UniProtKB-EC"/>
</dbReference>
<accession>A0A7X3LY95</accession>
<feature type="binding site" evidence="15">
    <location>
        <position position="100"/>
    </location>
    <ligand>
        <name>Zn(2+)</name>
        <dbReference type="ChEBI" id="CHEBI:29105"/>
        <note>catalytic</note>
    </ligand>
</feature>
<feature type="binding site" evidence="15">
    <location>
        <position position="91"/>
    </location>
    <ligand>
        <name>Zn(2+)</name>
        <dbReference type="ChEBI" id="CHEBI:29105"/>
        <note>catalytic</note>
    </ligand>
</feature>
<evidence type="ECO:0000259" key="16">
    <source>
        <dbReference type="PROSITE" id="PS51747"/>
    </source>
</evidence>
<dbReference type="NCBIfam" id="TIGR00326">
    <property type="entry name" value="eubact_ribD"/>
    <property type="match status" value="1"/>
</dbReference>
<comment type="caution">
    <text evidence="17">The sequence shown here is derived from an EMBL/GenBank/DDBJ whole genome shotgun (WGS) entry which is preliminary data.</text>
</comment>
<dbReference type="Pfam" id="PF01872">
    <property type="entry name" value="RibD_C"/>
    <property type="match status" value="1"/>
</dbReference>
<dbReference type="InterPro" id="IPR024072">
    <property type="entry name" value="DHFR-like_dom_sf"/>
</dbReference>
<evidence type="ECO:0000256" key="6">
    <source>
        <dbReference type="ARBA" id="ARBA00022619"/>
    </source>
</evidence>
<comment type="similarity">
    <text evidence="5 12">In the C-terminal section; belongs to the HTP reductase family.</text>
</comment>
<dbReference type="CDD" id="cd01284">
    <property type="entry name" value="Riboflavin_deaminase-reductase"/>
    <property type="match status" value="1"/>
</dbReference>
<dbReference type="InterPro" id="IPR002125">
    <property type="entry name" value="CMP_dCMP_dom"/>
</dbReference>
<comment type="catalytic activity">
    <reaction evidence="12">
        <text>5-amino-6-(5-phospho-D-ribitylamino)uracil + NADP(+) = 5-amino-6-(5-phospho-D-ribosylamino)uracil + NADPH + H(+)</text>
        <dbReference type="Rhea" id="RHEA:17845"/>
        <dbReference type="ChEBI" id="CHEBI:15378"/>
        <dbReference type="ChEBI" id="CHEBI:57783"/>
        <dbReference type="ChEBI" id="CHEBI:58349"/>
        <dbReference type="ChEBI" id="CHEBI:58421"/>
        <dbReference type="ChEBI" id="CHEBI:58453"/>
        <dbReference type="EC" id="1.1.1.193"/>
    </reaction>
</comment>
<evidence type="ECO:0000256" key="2">
    <source>
        <dbReference type="ARBA" id="ARBA00004882"/>
    </source>
</evidence>
<organism evidence="17 18">
    <name type="scientific">Stappia sediminis</name>
    <dbReference type="NCBI Taxonomy" id="2692190"/>
    <lineage>
        <taxon>Bacteria</taxon>
        <taxon>Pseudomonadati</taxon>
        <taxon>Pseudomonadota</taxon>
        <taxon>Alphaproteobacteria</taxon>
        <taxon>Hyphomicrobiales</taxon>
        <taxon>Stappiaceae</taxon>
        <taxon>Stappia</taxon>
    </lineage>
</organism>
<comment type="catalytic activity">
    <reaction evidence="12">
        <text>2,5-diamino-6-hydroxy-4-(5-phosphoribosylamino)-pyrimidine + H2O + H(+) = 5-amino-6-(5-phospho-D-ribosylamino)uracil + NH4(+)</text>
        <dbReference type="Rhea" id="RHEA:21868"/>
        <dbReference type="ChEBI" id="CHEBI:15377"/>
        <dbReference type="ChEBI" id="CHEBI:15378"/>
        <dbReference type="ChEBI" id="CHEBI:28938"/>
        <dbReference type="ChEBI" id="CHEBI:58453"/>
        <dbReference type="ChEBI" id="CHEBI:58614"/>
        <dbReference type="EC" id="3.5.4.26"/>
    </reaction>
</comment>
<sequence>MKVIEKSENSVRPHDPRFMAAAISLAARASGRVWPNPAVGALIVDESDYIPVVRGRGWTQATGGAHAEARALHDAGEAARGATCYVTLEPCSHQGRTGPCAVALAEAGIKRVVVGVADPNPRVSGRGVEILREAGVEVVVGVCEGQAAEHHAGFIRRMRDGRPHVILKLAVSNDGFIGRRDDGQVAITGEDVKRRVHLFRAECDAIMVGIGTAIADNPSLTCRLPGLEDRSPVRVVLDPRADLPLDSKLVRTADKTPVWVIVANDADYERTDALSEKGCSVIRVAPDGKGRISPKVALRALGQRGITKLLLEGGSRIAKSFVEADAVDEAMIYNGAATVGNGGILPFGDRGLDFLDESALVMAPGRIEVGPESCDHYIRKGK</sequence>
<dbReference type="PANTHER" id="PTHR38011:SF7">
    <property type="entry name" value="2,5-DIAMINO-6-RIBOSYLAMINO-4(3H)-PYRIMIDINONE 5'-PHOSPHATE REDUCTASE"/>
    <property type="match status" value="1"/>
</dbReference>
<dbReference type="SUPFAM" id="SSF53927">
    <property type="entry name" value="Cytidine deaminase-like"/>
    <property type="match status" value="1"/>
</dbReference>
<evidence type="ECO:0000256" key="12">
    <source>
        <dbReference type="PIRNR" id="PIRNR006769"/>
    </source>
</evidence>
<feature type="binding site" evidence="14">
    <location>
        <position position="216"/>
    </location>
    <ligand>
        <name>NADP(+)</name>
        <dbReference type="ChEBI" id="CHEBI:58349"/>
    </ligand>
</feature>
<keyword evidence="7 12" id="KW-0479">Metal-binding</keyword>
<dbReference type="InterPro" id="IPR050765">
    <property type="entry name" value="Riboflavin_Biosynth_HTPR"/>
</dbReference>
<dbReference type="Gene3D" id="3.40.430.10">
    <property type="entry name" value="Dihydrofolate Reductase, subunit A"/>
    <property type="match status" value="1"/>
</dbReference>
<feature type="binding site" evidence="14">
    <location>
        <position position="170"/>
    </location>
    <ligand>
        <name>NADP(+)</name>
        <dbReference type="ChEBI" id="CHEBI:58349"/>
    </ligand>
</feature>
<dbReference type="InterPro" id="IPR004794">
    <property type="entry name" value="Eubact_RibD"/>
</dbReference>
<keyword evidence="9 12" id="KW-0521">NADP</keyword>
<dbReference type="SUPFAM" id="SSF53597">
    <property type="entry name" value="Dihydrofolate reductase-like"/>
    <property type="match status" value="1"/>
</dbReference>
<dbReference type="GO" id="GO:0009231">
    <property type="term" value="P:riboflavin biosynthetic process"/>
    <property type="evidence" value="ECO:0007669"/>
    <property type="project" value="UniProtKB-UniPathway"/>
</dbReference>
<dbReference type="InterPro" id="IPR016192">
    <property type="entry name" value="APOBEC/CMP_deaminase_Zn-bd"/>
</dbReference>
<gene>
    <name evidence="17" type="primary">ribD</name>
    <name evidence="17" type="ORF">GR183_20695</name>
</gene>
<feature type="binding site" evidence="14">
    <location>
        <position position="223"/>
    </location>
    <ligand>
        <name>substrate</name>
    </ligand>
</feature>
<feature type="domain" description="CMP/dCMP-type deaminase" evidence="16">
    <location>
        <begin position="13"/>
        <end position="138"/>
    </location>
</feature>
<comment type="pathway">
    <text evidence="3 12">Cofactor biosynthesis; riboflavin biosynthesis; 5-amino-6-(D-ribitylamino)uracil from GTP: step 3/4.</text>
</comment>
<protein>
    <recommendedName>
        <fullName evidence="12">Riboflavin biosynthesis protein RibD</fullName>
    </recommendedName>
    <domain>
        <recommendedName>
            <fullName evidence="12">Diaminohydroxyphosphoribosylaminopyrimidine deaminase</fullName>
            <shortName evidence="12">DRAP deaminase</shortName>
            <ecNumber evidence="12">3.5.4.26</ecNumber>
        </recommendedName>
        <alternativeName>
            <fullName evidence="12">Riboflavin-specific deaminase</fullName>
        </alternativeName>
    </domain>
    <domain>
        <recommendedName>
            <fullName evidence="12">5-amino-6-(5-phosphoribosylamino)uracil reductase</fullName>
            <ecNumber evidence="12">1.1.1.193</ecNumber>
        </recommendedName>
        <alternativeName>
            <fullName evidence="12">HTP reductase</fullName>
        </alternativeName>
    </domain>
</protein>
<feature type="binding site" evidence="14">
    <location>
        <begin position="314"/>
        <end position="320"/>
    </location>
    <ligand>
        <name>NADP(+)</name>
        <dbReference type="ChEBI" id="CHEBI:58349"/>
    </ligand>
</feature>
<evidence type="ECO:0000256" key="14">
    <source>
        <dbReference type="PIRSR" id="PIRSR006769-2"/>
    </source>
</evidence>
<comment type="function">
    <text evidence="1 12">Converts 2,5-diamino-6-(ribosylamino)-4(3h)-pyrimidinone 5'-phosphate into 5-amino-6-(ribosylamino)-2,4(1h,3h)-pyrimidinedione 5'-phosphate.</text>
</comment>
<dbReference type="PROSITE" id="PS51747">
    <property type="entry name" value="CYT_DCMP_DEAMINASES_2"/>
    <property type="match status" value="1"/>
</dbReference>
<dbReference type="GO" id="GO:0008270">
    <property type="term" value="F:zinc ion binding"/>
    <property type="evidence" value="ECO:0007669"/>
    <property type="project" value="InterPro"/>
</dbReference>
<keyword evidence="11" id="KW-0511">Multifunctional enzyme</keyword>
<evidence type="ECO:0000256" key="11">
    <source>
        <dbReference type="ARBA" id="ARBA00023268"/>
    </source>
</evidence>
<proteinExistence type="inferred from homology"/>
<evidence type="ECO:0000256" key="9">
    <source>
        <dbReference type="ARBA" id="ARBA00022857"/>
    </source>
</evidence>
<keyword evidence="6 12" id="KW-0686">Riboflavin biosynthesis</keyword>
<dbReference type="InterPro" id="IPR016193">
    <property type="entry name" value="Cytidine_deaminase-like"/>
</dbReference>
<comment type="similarity">
    <text evidence="4 12">In the N-terminal section; belongs to the cytidine and deoxycytidylate deaminase family.</text>
</comment>
<dbReference type="PIRSF" id="PIRSF006769">
    <property type="entry name" value="RibD"/>
    <property type="match status" value="1"/>
</dbReference>
<dbReference type="GO" id="GO:0008835">
    <property type="term" value="F:diaminohydroxyphosphoribosylaminopyrimidine deaminase activity"/>
    <property type="evidence" value="ECO:0007669"/>
    <property type="project" value="UniProtKB-EC"/>
</dbReference>
<evidence type="ECO:0000256" key="15">
    <source>
        <dbReference type="PIRSR" id="PIRSR006769-3"/>
    </source>
</evidence>
<evidence type="ECO:0000256" key="1">
    <source>
        <dbReference type="ARBA" id="ARBA00002151"/>
    </source>
</evidence>
<feature type="binding site" evidence="14">
    <location>
        <position position="220"/>
    </location>
    <ligand>
        <name>substrate</name>
    </ligand>
</feature>
<feature type="binding site" evidence="15">
    <location>
        <position position="66"/>
    </location>
    <ligand>
        <name>Zn(2+)</name>
        <dbReference type="ChEBI" id="CHEBI:29105"/>
        <note>catalytic</note>
    </ligand>
</feature>
<dbReference type="EC" id="1.1.1.193" evidence="12"/>